<dbReference type="InterPro" id="IPR011032">
    <property type="entry name" value="GroES-like_sf"/>
</dbReference>
<dbReference type="InterPro" id="IPR002328">
    <property type="entry name" value="ADH_Zn_CS"/>
</dbReference>
<reference evidence="7" key="1">
    <citation type="submission" date="2023-06" db="EMBL/GenBank/DDBJ databases">
        <authorList>
            <person name="Jiang Y."/>
            <person name="Liu Q."/>
        </authorList>
    </citation>
    <scope>NUCLEOTIDE SEQUENCE</scope>
    <source>
        <strain evidence="7">CGMCC 1.12090</strain>
    </source>
</reference>
<sequence>MTQRPLPEPASGEVRLRVLACAVCRTDLHVIDGDLPLSVLPIVPGHEIVGEVEALGADVRSLAVGDRVGVPWLGHSCGHCAFCGAGRENLCDTPRFTGYHRDGGFATHVLAEADFCLPLADLAQEPARIAPLLCAGLIGWRSLKAAGDDARQLGIYGFGAAAHLVAQVAVAQGRTVHAFTRAGDAASQAFALSLGAAWAGSADMQPPRALDAAIIFAPAGELVPLALRAVRKGGRVVCGGIHMTDIPAFPYRLLWEERQLVSVANLTRADAREFLQVVRADPPKVHITTYALDRANEAIADLRAGRLQGAAVLVPPAPLQRSNQPKDRSP</sequence>
<dbReference type="Gene3D" id="3.90.180.10">
    <property type="entry name" value="Medium-chain alcohol dehydrogenases, catalytic domain"/>
    <property type="match status" value="1"/>
</dbReference>
<keyword evidence="8" id="KW-1185">Reference proteome</keyword>
<dbReference type="Proteomes" id="UP001169027">
    <property type="component" value="Unassembled WGS sequence"/>
</dbReference>
<dbReference type="PROSITE" id="PS00059">
    <property type="entry name" value="ADH_ZINC"/>
    <property type="match status" value="1"/>
</dbReference>
<protein>
    <submittedName>
        <fullName evidence="7">Zinc-dependent alcohol dehydrogenase family protein</fullName>
    </submittedName>
</protein>
<dbReference type="CDD" id="cd08298">
    <property type="entry name" value="CAD2"/>
    <property type="match status" value="1"/>
</dbReference>
<dbReference type="Pfam" id="PF08240">
    <property type="entry name" value="ADH_N"/>
    <property type="match status" value="1"/>
</dbReference>
<dbReference type="InterPro" id="IPR036291">
    <property type="entry name" value="NAD(P)-bd_dom_sf"/>
</dbReference>
<evidence type="ECO:0000313" key="7">
    <source>
        <dbReference type="EMBL" id="MDO1534402.1"/>
    </source>
</evidence>
<gene>
    <name evidence="7" type="ORF">Q2T77_19105</name>
</gene>
<evidence type="ECO:0000256" key="1">
    <source>
        <dbReference type="ARBA" id="ARBA00001947"/>
    </source>
</evidence>
<organism evidence="7 8">
    <name type="scientific">Variovorax ginsengisoli</name>
    <dbReference type="NCBI Taxonomy" id="363844"/>
    <lineage>
        <taxon>Bacteria</taxon>
        <taxon>Pseudomonadati</taxon>
        <taxon>Pseudomonadota</taxon>
        <taxon>Betaproteobacteria</taxon>
        <taxon>Burkholderiales</taxon>
        <taxon>Comamonadaceae</taxon>
        <taxon>Variovorax</taxon>
    </lineage>
</organism>
<dbReference type="PANTHER" id="PTHR42940">
    <property type="entry name" value="ALCOHOL DEHYDROGENASE 1-RELATED"/>
    <property type="match status" value="1"/>
</dbReference>
<name>A0ABT8S656_9BURK</name>
<dbReference type="NCBIfam" id="TIGR02822">
    <property type="entry name" value="adh_fam_2"/>
    <property type="match status" value="1"/>
</dbReference>
<evidence type="ECO:0000259" key="6">
    <source>
        <dbReference type="Pfam" id="PF08240"/>
    </source>
</evidence>
<dbReference type="InterPro" id="IPR013154">
    <property type="entry name" value="ADH-like_N"/>
</dbReference>
<comment type="similarity">
    <text evidence="2">Belongs to the zinc-containing alcohol dehydrogenase family.</text>
</comment>
<dbReference type="EMBL" id="JAUKVY010000013">
    <property type="protein sequence ID" value="MDO1534402.1"/>
    <property type="molecule type" value="Genomic_DNA"/>
</dbReference>
<feature type="domain" description="Alcohol dehydrogenase-like N-terminal" evidence="6">
    <location>
        <begin position="11"/>
        <end position="120"/>
    </location>
</feature>
<evidence type="ECO:0000256" key="5">
    <source>
        <dbReference type="ARBA" id="ARBA00023002"/>
    </source>
</evidence>
<comment type="caution">
    <text evidence="7">The sequence shown here is derived from an EMBL/GenBank/DDBJ whole genome shotgun (WGS) entry which is preliminary data.</text>
</comment>
<proteinExistence type="inferred from homology"/>
<evidence type="ECO:0000256" key="3">
    <source>
        <dbReference type="ARBA" id="ARBA00022723"/>
    </source>
</evidence>
<keyword evidence="5" id="KW-0560">Oxidoreductase</keyword>
<dbReference type="SUPFAM" id="SSF50129">
    <property type="entry name" value="GroES-like"/>
    <property type="match status" value="1"/>
</dbReference>
<dbReference type="InterPro" id="IPR014187">
    <property type="entry name" value="ADH_Zn_typ-2"/>
</dbReference>
<dbReference type="SUPFAM" id="SSF51735">
    <property type="entry name" value="NAD(P)-binding Rossmann-fold domains"/>
    <property type="match status" value="1"/>
</dbReference>
<evidence type="ECO:0000256" key="4">
    <source>
        <dbReference type="ARBA" id="ARBA00022833"/>
    </source>
</evidence>
<accession>A0ABT8S656</accession>
<keyword evidence="4" id="KW-0862">Zinc</keyword>
<evidence type="ECO:0000256" key="2">
    <source>
        <dbReference type="ARBA" id="ARBA00008072"/>
    </source>
</evidence>
<dbReference type="PANTHER" id="PTHR42940:SF8">
    <property type="entry name" value="VACUOLAR PROTEIN SORTING-ASSOCIATED PROTEIN 11"/>
    <property type="match status" value="1"/>
</dbReference>
<dbReference type="Gene3D" id="3.40.50.720">
    <property type="entry name" value="NAD(P)-binding Rossmann-like Domain"/>
    <property type="match status" value="1"/>
</dbReference>
<evidence type="ECO:0000313" key="8">
    <source>
        <dbReference type="Proteomes" id="UP001169027"/>
    </source>
</evidence>
<keyword evidence="3" id="KW-0479">Metal-binding</keyword>
<comment type="cofactor">
    <cofactor evidence="1">
        <name>Zn(2+)</name>
        <dbReference type="ChEBI" id="CHEBI:29105"/>
    </cofactor>
</comment>